<dbReference type="SUPFAM" id="SSF75138">
    <property type="entry name" value="HprK N-terminal domain-like"/>
    <property type="match status" value="1"/>
</dbReference>
<keyword evidence="5" id="KW-1185">Reference proteome</keyword>
<dbReference type="Gene3D" id="1.10.10.10">
    <property type="entry name" value="Winged helix-like DNA-binding domain superfamily/Winged helix DNA-binding domain"/>
    <property type="match status" value="1"/>
</dbReference>
<accession>J7TN63</accession>
<dbReference type="InterPro" id="IPR036390">
    <property type="entry name" value="WH_DNA-bd_sf"/>
</dbReference>
<organism evidence="4 5">
    <name type="scientific">Streptococcus salivarius K12</name>
    <dbReference type="NCBI Taxonomy" id="1200793"/>
    <lineage>
        <taxon>Bacteria</taxon>
        <taxon>Bacillati</taxon>
        <taxon>Bacillota</taxon>
        <taxon>Bacilli</taxon>
        <taxon>Lactobacillales</taxon>
        <taxon>Streptococcaceae</taxon>
        <taxon>Streptococcus</taxon>
    </lineage>
</organism>
<dbReference type="SUPFAM" id="SSF54637">
    <property type="entry name" value="Thioesterase/thiol ester dehydrase-isomerase"/>
    <property type="match status" value="1"/>
</dbReference>
<gene>
    <name evidence="4" type="ORF">RSSL_00816</name>
</gene>
<dbReference type="PATRIC" id="fig|1200793.3.peg.1529"/>
<evidence type="ECO:0000313" key="4">
    <source>
        <dbReference type="EMBL" id="EJO15539.1"/>
    </source>
</evidence>
<dbReference type="InterPro" id="IPR036388">
    <property type="entry name" value="WH-like_DNA-bd_sf"/>
</dbReference>
<protein>
    <submittedName>
        <fullName evidence="4">CBS domain containing protein</fullName>
    </submittedName>
</protein>
<proteinExistence type="predicted"/>
<evidence type="ECO:0000259" key="3">
    <source>
        <dbReference type="PROSITE" id="PS51371"/>
    </source>
</evidence>
<dbReference type="Proteomes" id="UP000006983">
    <property type="component" value="Unassembled WGS sequence"/>
</dbReference>
<dbReference type="EMBL" id="ALIF01000006">
    <property type="protein sequence ID" value="EJO15539.1"/>
    <property type="molecule type" value="Genomic_DNA"/>
</dbReference>
<evidence type="ECO:0000256" key="2">
    <source>
        <dbReference type="PROSITE-ProRule" id="PRU00703"/>
    </source>
</evidence>
<dbReference type="PROSITE" id="PS51371">
    <property type="entry name" value="CBS"/>
    <property type="match status" value="2"/>
</dbReference>
<comment type="caution">
    <text evidence="4">The sequence shown here is derived from an EMBL/GenBank/DDBJ whole genome shotgun (WGS) entry which is preliminary data.</text>
</comment>
<dbReference type="Pfam" id="PF00571">
    <property type="entry name" value="CBS"/>
    <property type="match status" value="2"/>
</dbReference>
<dbReference type="InterPro" id="IPR028979">
    <property type="entry name" value="Ser_kin/Pase_Hpr-like_N_sf"/>
</dbReference>
<dbReference type="InterPro" id="IPR046342">
    <property type="entry name" value="CBS_dom_sf"/>
</dbReference>
<evidence type="ECO:0000256" key="1">
    <source>
        <dbReference type="ARBA" id="ARBA00023122"/>
    </source>
</evidence>
<dbReference type="Pfam" id="PF07085">
    <property type="entry name" value="DRTGG"/>
    <property type="match status" value="1"/>
</dbReference>
<evidence type="ECO:0000313" key="5">
    <source>
        <dbReference type="Proteomes" id="UP000006983"/>
    </source>
</evidence>
<dbReference type="SUPFAM" id="SSF46785">
    <property type="entry name" value="Winged helix' DNA-binding domain"/>
    <property type="match status" value="1"/>
</dbReference>
<keyword evidence="1 2" id="KW-0129">CBS domain</keyword>
<dbReference type="InterPro" id="IPR029069">
    <property type="entry name" value="HotDog_dom_sf"/>
</dbReference>
<dbReference type="SMART" id="SM00116">
    <property type="entry name" value="CBS"/>
    <property type="match status" value="2"/>
</dbReference>
<dbReference type="Gene3D" id="3.10.129.10">
    <property type="entry name" value="Hotdog Thioesterase"/>
    <property type="match status" value="1"/>
</dbReference>
<name>J7TN63_STRSL</name>
<dbReference type="InterPro" id="IPR000644">
    <property type="entry name" value="CBS_dom"/>
</dbReference>
<dbReference type="PANTHER" id="PTHR43080:SF2">
    <property type="entry name" value="CBS DOMAIN-CONTAINING PROTEIN"/>
    <property type="match status" value="1"/>
</dbReference>
<dbReference type="SUPFAM" id="SSF54631">
    <property type="entry name" value="CBS-domain pair"/>
    <property type="match status" value="1"/>
</dbReference>
<reference evidence="4 5" key="1">
    <citation type="journal article" date="2012" name="J. Bacteriol.">
        <title>Genome Sequence of the Lantibiotic Bacteriocin Producer Streptococcus salivarius Strain K12.</title>
        <authorList>
            <person name="Barretto C."/>
            <person name="Alvarez-Martin P."/>
            <person name="Foata F."/>
            <person name="Renault P."/>
            <person name="Berger B."/>
        </authorList>
    </citation>
    <scope>NUCLEOTIDE SEQUENCE [LARGE SCALE GENOMIC DNA]</scope>
    <source>
        <strain evidence="4 5">K12</strain>
    </source>
</reference>
<dbReference type="CDD" id="cd04596">
    <property type="entry name" value="CBS_pair_DRTGG_assoc"/>
    <property type="match status" value="1"/>
</dbReference>
<sequence>MIISALRRRRTVSKHQEILDYLEALPIGKRVSVRSISNHLQVSDGTAYRAIKEAENRGLVETRPRSGTVRIEKKVQVRLDKLTFAEIAEITESEVISGHEGLERVFSKFYIGAMTIENITRYLTKGDLLIVGDREDIQLLALEHNNAILVTGGFRVSDRVKELSRLKQFPVMVTTYDTFTVATMINQALSNVRIKTDIKTVAQVYTRREDYNYMTPEMTVRDFQNLVKRTNLVRFPILSEADKVIGIVTMRDVSNQQPTTMLKAIMTKPTVTRLETSLATVAQKMIFEDFDIIPVVDEEKHYLGVITRRQVLEELQDNNRGNLHTFSDQMIANLNQDKHAFSFEVEPTMIDNSGNLTQGVLAEMVKEVVYRIMEKQEQNGLVIEEMMFYFLQAAQIDDKVTITPSIIAETRRRAHLDLMVTHGNHTVCKSVVVVKKT</sequence>
<dbReference type="InterPro" id="IPR051257">
    <property type="entry name" value="Diverse_CBS-Domain"/>
</dbReference>
<feature type="domain" description="CBS" evidence="3">
    <location>
        <begin position="205"/>
        <end position="264"/>
    </location>
</feature>
<dbReference type="NCBIfam" id="NF038279">
    <property type="entry name" value="TF_CBS_SpxR"/>
    <property type="match status" value="1"/>
</dbReference>
<dbReference type="Gene3D" id="3.40.1390.20">
    <property type="entry name" value="HprK N-terminal domain-like"/>
    <property type="match status" value="1"/>
</dbReference>
<feature type="domain" description="CBS" evidence="3">
    <location>
        <begin position="265"/>
        <end position="321"/>
    </location>
</feature>
<dbReference type="PANTHER" id="PTHR43080">
    <property type="entry name" value="CBS DOMAIN-CONTAINING PROTEIN CBSX3, MITOCHONDRIAL"/>
    <property type="match status" value="1"/>
</dbReference>
<dbReference type="InterPro" id="IPR010766">
    <property type="entry name" value="DRTGG"/>
</dbReference>
<dbReference type="Gene3D" id="3.10.580.10">
    <property type="entry name" value="CBS-domain"/>
    <property type="match status" value="2"/>
</dbReference>
<dbReference type="AlphaFoldDB" id="J7TN63"/>